<name>A0A9Q8Q0Y1_9GAMM</name>
<accession>A0A9Q8Q0Y1</accession>
<dbReference type="RefSeq" id="WP_241501090.1">
    <property type="nucleotide sequence ID" value="NZ_CAWQWH010000001.1"/>
</dbReference>
<evidence type="ECO:0000313" key="3">
    <source>
        <dbReference type="Proteomes" id="UP000829116"/>
    </source>
</evidence>
<proteinExistence type="predicted"/>
<keyword evidence="1" id="KW-0472">Membrane</keyword>
<dbReference type="GeneID" id="79718375"/>
<dbReference type="Proteomes" id="UP000829116">
    <property type="component" value="Chromosome"/>
</dbReference>
<protein>
    <submittedName>
        <fullName evidence="2">Uncharacterized protein</fullName>
    </submittedName>
</protein>
<gene>
    <name evidence="2" type="ORF">MNY72_13990</name>
</gene>
<keyword evidence="1" id="KW-1133">Transmembrane helix</keyword>
<evidence type="ECO:0000313" key="2">
    <source>
        <dbReference type="EMBL" id="UNH30430.1"/>
    </source>
</evidence>
<keyword evidence="1" id="KW-0812">Transmembrane</keyword>
<dbReference type="EMBL" id="CP093245">
    <property type="protein sequence ID" value="UNH30430.1"/>
    <property type="molecule type" value="Genomic_DNA"/>
</dbReference>
<sequence>MKYSKIFNRLVKVSVFILICFAFYQFFFRDYLYLSAISDKPSILIKIWDDNALSIGGITYDDSKETMELRKEDINPHDKWYLKNKRKLTTKELDCLISGFFATGITNGHVDIVCYSNNEDIIYIN</sequence>
<feature type="transmembrane region" description="Helical" evidence="1">
    <location>
        <begin position="6"/>
        <end position="27"/>
    </location>
</feature>
<dbReference type="AlphaFoldDB" id="A0A9Q8Q0Y1"/>
<reference evidence="2" key="1">
    <citation type="submission" date="2022-03" db="EMBL/GenBank/DDBJ databases">
        <title>ESBL-producing Moellerella wisconsensis and Escherichia marmotae isolated from wild game meat.</title>
        <authorList>
            <person name="Biggel M."/>
        </authorList>
    </citation>
    <scope>NUCLEOTIDE SEQUENCE</scope>
    <source>
        <strain evidence="2">W51</strain>
    </source>
</reference>
<evidence type="ECO:0000256" key="1">
    <source>
        <dbReference type="SAM" id="Phobius"/>
    </source>
</evidence>
<organism evidence="2 3">
    <name type="scientific">Moellerella wisconsensis</name>
    <dbReference type="NCBI Taxonomy" id="158849"/>
    <lineage>
        <taxon>Bacteria</taxon>
        <taxon>Pseudomonadati</taxon>
        <taxon>Pseudomonadota</taxon>
        <taxon>Gammaproteobacteria</taxon>
        <taxon>Enterobacterales</taxon>
        <taxon>Morganellaceae</taxon>
        <taxon>Moellerella</taxon>
    </lineage>
</organism>